<evidence type="ECO:0000256" key="3">
    <source>
        <dbReference type="ARBA" id="ARBA00022692"/>
    </source>
</evidence>
<organism evidence="11 12">
    <name type="scientific">Steinernema glaseri</name>
    <dbReference type="NCBI Taxonomy" id="37863"/>
    <lineage>
        <taxon>Eukaryota</taxon>
        <taxon>Metazoa</taxon>
        <taxon>Ecdysozoa</taxon>
        <taxon>Nematoda</taxon>
        <taxon>Chromadorea</taxon>
        <taxon>Rhabditida</taxon>
        <taxon>Tylenchina</taxon>
        <taxon>Panagrolaimomorpha</taxon>
        <taxon>Strongyloidoidea</taxon>
        <taxon>Steinernematidae</taxon>
        <taxon>Steinernema</taxon>
    </lineage>
</organism>
<dbReference type="InterPro" id="IPR019130">
    <property type="entry name" value="Macoilin"/>
</dbReference>
<dbReference type="PANTHER" id="PTHR13289:SF6">
    <property type="entry name" value="MACOILIN"/>
    <property type="match status" value="1"/>
</dbReference>
<feature type="compositionally biased region" description="Low complexity" evidence="9">
    <location>
        <begin position="1041"/>
        <end position="1053"/>
    </location>
</feature>
<dbReference type="AlphaFoldDB" id="A0A1I8AUN6"/>
<evidence type="ECO:0000313" key="11">
    <source>
        <dbReference type="Proteomes" id="UP000095287"/>
    </source>
</evidence>
<sequence length="1076" mass="119659">MATRREYHNTRTRPDGSDIASPLGEHTGLCVRPVTFSQVSQRSDERILPSSSAAADGANWARSGHALAVLINRPMVEVDCEMGRKIVGRGEVASRSFGGEELLNSKTVFSVYFCYLTHKKDFEIVELIQSVVLKTCVEQPERDQVAVSKQRPPQQLFDSAPSAFSVLHTKHYYLFTAVHIVCVPRSPVSSRIRIFDDSSRRIFCCAVLAEMSSSALMKRARVEPFAPKMIRRGAKRGGGGGAAGGRMNETLLNSTPLFVYVKLSFVWFALLSFDVISGGFRFEVLWPTWLLLRNGYDAFAYRGTTAHLPYSAHVFSLFFVCVTITSDLLCFLFIPVPLLLFVASSYVWIHHIWQSSDRTFSTPAIVSYVTVILFEYIWRYGYESPWLPYRSLASALGLSRLLPARKLESYDSPSPDSFPWPLLMCRPFAAHCIGYPIVMFGFEARAFWTSWRMKRKQREVAKSNEFYTELLCAAVPCAYEAGKRYMFSHVSPHGSYDNEVCEYEIENPAIMSSATATTAGAACNNGNANNTVALYNPVPTVTTTSKKARSSFSHKNGNTRVQYLRKQGNANSHAVGNGTSHNGTSVHINGHEDTDTSSERGRSRSPLVVRTRSPMIVRVISGILQAILLDPLMFLTRFVTSLTTAASVTSPSTETNGSVDTYGSAGPAPKSTTAVDKFPHRQQLIPPSGAQPPTSGQGSGALPADEADDSQGDAESEDGHQNQNSTCSSSKSSHAGSSSRKKPARRARGRTPQAPSAPFVESVPSSQPNLLQVGNNTSYCNSAANEWEDASSFVENSSGKEPKGNKKDKESNEIEKLRLDLRAERDRNTELKSQEQKLRTLLSEAKTKQDQLDVKLANVTRQRDQEKSNAHLFERRLNDLIVKKSEVDAQLNAEKKRNTELAQKVDDLQHQLKSVPKPAVNGIGKQLAKENSSDESLKSKNALLERENKNIRQELKNREETIDEREAELKQLREFRDSHCEEKVRQIIEQLQSKNVHLEASLRAENKLKQELFRALGVTRDQIDVLRERVHYLEKQLPEFASPSATPPSSSSTQNPFDTTETSQSCVFLSSSLPLP</sequence>
<protein>
    <submittedName>
        <fullName evidence="12">Macoilin</fullName>
    </submittedName>
</protein>
<evidence type="ECO:0000256" key="5">
    <source>
        <dbReference type="ARBA" id="ARBA00022989"/>
    </source>
</evidence>
<keyword evidence="8" id="KW-0175">Coiled coil</keyword>
<keyword evidence="6 10" id="KW-0472">Membrane</keyword>
<dbReference type="WBParaSite" id="L893_g9355.t2">
    <property type="protein sequence ID" value="L893_g9355.t2"/>
    <property type="gene ID" value="L893_g9355"/>
</dbReference>
<evidence type="ECO:0000256" key="4">
    <source>
        <dbReference type="ARBA" id="ARBA00022824"/>
    </source>
</evidence>
<feature type="compositionally biased region" description="Basic residues" evidence="9">
    <location>
        <begin position="739"/>
        <end position="749"/>
    </location>
</feature>
<proteinExistence type="predicted"/>
<feature type="compositionally biased region" description="Basic and acidic residues" evidence="9">
    <location>
        <begin position="1"/>
        <end position="16"/>
    </location>
</feature>
<feature type="transmembrane region" description="Helical" evidence="10">
    <location>
        <begin position="360"/>
        <end position="378"/>
    </location>
</feature>
<keyword evidence="5 10" id="KW-1133">Transmembrane helix</keyword>
<keyword evidence="4" id="KW-0256">Endoplasmic reticulum</keyword>
<feature type="compositionally biased region" description="Polar residues" evidence="9">
    <location>
        <begin position="570"/>
        <end position="587"/>
    </location>
</feature>
<feature type="compositionally biased region" description="Polar residues" evidence="9">
    <location>
        <begin position="1054"/>
        <end position="1076"/>
    </location>
</feature>
<dbReference type="GO" id="GO:0030867">
    <property type="term" value="C:rough endoplasmic reticulum membrane"/>
    <property type="evidence" value="ECO:0007669"/>
    <property type="project" value="UniProtKB-SubCell"/>
</dbReference>
<feature type="transmembrane region" description="Helical" evidence="10">
    <location>
        <begin position="257"/>
        <end position="280"/>
    </location>
</feature>
<accession>A0A1I8AUN6</accession>
<evidence type="ECO:0000256" key="10">
    <source>
        <dbReference type="SAM" id="Phobius"/>
    </source>
</evidence>
<feature type="compositionally biased region" description="Acidic residues" evidence="9">
    <location>
        <begin position="705"/>
        <end position="716"/>
    </location>
</feature>
<dbReference type="GO" id="GO:0023041">
    <property type="term" value="P:neuronal signal transduction"/>
    <property type="evidence" value="ECO:0007669"/>
    <property type="project" value="InterPro"/>
</dbReference>
<dbReference type="Proteomes" id="UP000095287">
    <property type="component" value="Unplaced"/>
</dbReference>
<feature type="transmembrane region" description="Helical" evidence="10">
    <location>
        <begin position="428"/>
        <end position="448"/>
    </location>
</feature>
<evidence type="ECO:0000256" key="1">
    <source>
        <dbReference type="ARBA" id="ARBA00004232"/>
    </source>
</evidence>
<keyword evidence="3 10" id="KW-0812">Transmembrane</keyword>
<dbReference type="Pfam" id="PF09726">
    <property type="entry name" value="Macoilin"/>
    <property type="match status" value="3"/>
</dbReference>
<keyword evidence="7" id="KW-0539">Nucleus</keyword>
<feature type="compositionally biased region" description="Polar residues" evidence="9">
    <location>
        <begin position="763"/>
        <end position="777"/>
    </location>
</feature>
<feature type="region of interest" description="Disordered" evidence="9">
    <location>
        <begin position="570"/>
        <end position="607"/>
    </location>
</feature>
<evidence type="ECO:0000256" key="2">
    <source>
        <dbReference type="ARBA" id="ARBA00004269"/>
    </source>
</evidence>
<reference evidence="12" key="1">
    <citation type="submission" date="2016-11" db="UniProtKB">
        <authorList>
            <consortium name="WormBaseParasite"/>
        </authorList>
    </citation>
    <scope>IDENTIFICATION</scope>
</reference>
<evidence type="ECO:0000313" key="12">
    <source>
        <dbReference type="WBParaSite" id="L893_g9355.t2"/>
    </source>
</evidence>
<feature type="compositionally biased region" description="Low complexity" evidence="9">
    <location>
        <begin position="725"/>
        <end position="738"/>
    </location>
</feature>
<evidence type="ECO:0000256" key="7">
    <source>
        <dbReference type="ARBA" id="ARBA00023242"/>
    </source>
</evidence>
<evidence type="ECO:0000256" key="6">
    <source>
        <dbReference type="ARBA" id="ARBA00023136"/>
    </source>
</evidence>
<feature type="compositionally biased region" description="Basic and acidic residues" evidence="9">
    <location>
        <begin position="589"/>
        <end position="602"/>
    </location>
</feature>
<dbReference type="GO" id="GO:0006935">
    <property type="term" value="P:chemotaxis"/>
    <property type="evidence" value="ECO:0007669"/>
    <property type="project" value="TreeGrafter"/>
</dbReference>
<feature type="region of interest" description="Disordered" evidence="9">
    <location>
        <begin position="645"/>
        <end position="777"/>
    </location>
</feature>
<dbReference type="PANTHER" id="PTHR13289">
    <property type="entry name" value="PROTEIN PHOSPHATASE 1-BINDING PROTEIN BIFOCAL"/>
    <property type="match status" value="1"/>
</dbReference>
<dbReference type="GO" id="GO:0008017">
    <property type="term" value="F:microtubule binding"/>
    <property type="evidence" value="ECO:0007669"/>
    <property type="project" value="TreeGrafter"/>
</dbReference>
<evidence type="ECO:0000256" key="8">
    <source>
        <dbReference type="SAM" id="Coils"/>
    </source>
</evidence>
<name>A0A1I8AUN6_9BILA</name>
<feature type="compositionally biased region" description="Basic and acidic residues" evidence="9">
    <location>
        <begin position="798"/>
        <end position="814"/>
    </location>
</feature>
<dbReference type="GO" id="GO:0031965">
    <property type="term" value="C:nuclear membrane"/>
    <property type="evidence" value="ECO:0007669"/>
    <property type="project" value="UniProtKB-SubCell"/>
</dbReference>
<feature type="region of interest" description="Disordered" evidence="9">
    <location>
        <begin position="1038"/>
        <end position="1076"/>
    </location>
</feature>
<evidence type="ECO:0000256" key="9">
    <source>
        <dbReference type="SAM" id="MobiDB-lite"/>
    </source>
</evidence>
<feature type="coiled-coil region" evidence="8">
    <location>
        <begin position="891"/>
        <end position="1008"/>
    </location>
</feature>
<feature type="transmembrane region" description="Helical" evidence="10">
    <location>
        <begin position="315"/>
        <end position="348"/>
    </location>
</feature>
<keyword evidence="11" id="KW-1185">Reference proteome</keyword>
<feature type="region of interest" description="Disordered" evidence="9">
    <location>
        <begin position="1"/>
        <end position="23"/>
    </location>
</feature>
<feature type="region of interest" description="Disordered" evidence="9">
    <location>
        <begin position="789"/>
        <end position="814"/>
    </location>
</feature>
<feature type="compositionally biased region" description="Low complexity" evidence="9">
    <location>
        <begin position="645"/>
        <end position="655"/>
    </location>
</feature>
<comment type="subcellular location">
    <subcellularLocation>
        <location evidence="1">Nucleus membrane</location>
        <topology evidence="1">Multi-pass membrane protein</topology>
    </subcellularLocation>
    <subcellularLocation>
        <location evidence="2">Rough endoplasmic reticulum membrane</location>
        <topology evidence="2">Multi-pass membrane protein</topology>
    </subcellularLocation>
</comment>